<evidence type="ECO:0000256" key="6">
    <source>
        <dbReference type="ARBA" id="ARBA00023288"/>
    </source>
</evidence>
<proteinExistence type="inferred from homology"/>
<feature type="chain" id="PRO_5039519475" description="NLPA lipoprotein" evidence="7">
    <location>
        <begin position="25"/>
        <end position="278"/>
    </location>
</feature>
<keyword evidence="9" id="KW-1185">Reference proteome</keyword>
<evidence type="ECO:0000256" key="7">
    <source>
        <dbReference type="SAM" id="SignalP"/>
    </source>
</evidence>
<keyword evidence="3 7" id="KW-0732">Signal</keyword>
<dbReference type="PATRIC" id="fig|1629550.3.peg.1571"/>
<comment type="similarity">
    <text evidence="2">Belongs to the NlpA lipoprotein family.</text>
</comment>
<dbReference type="Gene3D" id="3.40.190.10">
    <property type="entry name" value="Periplasmic binding protein-like II"/>
    <property type="match status" value="2"/>
</dbReference>
<dbReference type="Pfam" id="PF03180">
    <property type="entry name" value="Lipoprotein_9"/>
    <property type="match status" value="1"/>
</dbReference>
<evidence type="ECO:0008006" key="10">
    <source>
        <dbReference type="Google" id="ProtNLM"/>
    </source>
</evidence>
<evidence type="ECO:0000256" key="4">
    <source>
        <dbReference type="ARBA" id="ARBA00023136"/>
    </source>
</evidence>
<evidence type="ECO:0000256" key="3">
    <source>
        <dbReference type="ARBA" id="ARBA00022729"/>
    </source>
</evidence>
<protein>
    <recommendedName>
        <fullName evidence="10">NLPA lipoprotein</fullName>
    </recommendedName>
</protein>
<dbReference type="RefSeq" id="WP_046823245.1">
    <property type="nucleotide sequence ID" value="NZ_LBBT01000216.1"/>
</dbReference>
<dbReference type="PANTHER" id="PTHR30429">
    <property type="entry name" value="D-METHIONINE-BINDING LIPOPROTEIN METQ"/>
    <property type="match status" value="1"/>
</dbReference>
<sequence length="278" mass="31068">MNKTKLKKMILAILSIVLCLPLVACSNDKKESKDKVIKVGGTEISQISYEAMNKEFEKMGYKTEFICFDSNPVVLEACNNGDVDIALGQHIKFVKSFDENNNGDLEMVKPYGYYTGIGLYSEKYDSVEQFPNGATIAIMNDAMNMDIGLRVLQKSGLIKLSNKDTGAYTIADIIENPKKVNIVDMEQAQTVRSLEDMDGALVFFTHMNNAGKDPKSYIIRDEESINCPMGPIVKKENAKTKWAKDFASCLKVESVQKEIDGELPGVFTFYKDDSEVKE</sequence>
<comment type="caution">
    <text evidence="8">The sequence shown here is derived from an EMBL/GenBank/DDBJ whole genome shotgun (WGS) entry which is preliminary data.</text>
</comment>
<reference evidence="8 9" key="1">
    <citation type="submission" date="2015-04" db="EMBL/GenBank/DDBJ databases">
        <title>Microcin producing Clostridium sp. JC272T.</title>
        <authorList>
            <person name="Jyothsna T."/>
            <person name="Sasikala C."/>
            <person name="Ramana C."/>
        </authorList>
    </citation>
    <scope>NUCLEOTIDE SEQUENCE [LARGE SCALE GENOMIC DNA]</scope>
    <source>
        <strain evidence="8 9">JC272</strain>
    </source>
</reference>
<evidence type="ECO:0000313" key="8">
    <source>
        <dbReference type="EMBL" id="KKY01110.1"/>
    </source>
</evidence>
<evidence type="ECO:0000256" key="2">
    <source>
        <dbReference type="ARBA" id="ARBA00008973"/>
    </source>
</evidence>
<keyword evidence="6" id="KW-0449">Lipoprotein</keyword>
<keyword evidence="4" id="KW-0472">Membrane</keyword>
<accession>A0A0M3DEP6</accession>
<comment type="subcellular location">
    <subcellularLocation>
        <location evidence="1">Membrane</location>
        <topology evidence="1">Lipid-anchor</topology>
    </subcellularLocation>
</comment>
<name>A0A0M3DEP6_9FIRM</name>
<dbReference type="PANTHER" id="PTHR30429:SF0">
    <property type="entry name" value="METHIONINE-BINDING LIPOPROTEIN METQ"/>
    <property type="match status" value="1"/>
</dbReference>
<dbReference type="Proteomes" id="UP000034407">
    <property type="component" value="Unassembled WGS sequence"/>
</dbReference>
<dbReference type="SUPFAM" id="SSF53850">
    <property type="entry name" value="Periplasmic binding protein-like II"/>
    <property type="match status" value="1"/>
</dbReference>
<evidence type="ECO:0000256" key="1">
    <source>
        <dbReference type="ARBA" id="ARBA00004635"/>
    </source>
</evidence>
<evidence type="ECO:0000256" key="5">
    <source>
        <dbReference type="ARBA" id="ARBA00023139"/>
    </source>
</evidence>
<evidence type="ECO:0000313" key="9">
    <source>
        <dbReference type="Proteomes" id="UP000034407"/>
    </source>
</evidence>
<dbReference type="EMBL" id="LBBT01000216">
    <property type="protein sequence ID" value="KKY01110.1"/>
    <property type="molecule type" value="Genomic_DNA"/>
</dbReference>
<dbReference type="AlphaFoldDB" id="A0A0M3DEP6"/>
<feature type="signal peptide" evidence="7">
    <location>
        <begin position="1"/>
        <end position="24"/>
    </location>
</feature>
<dbReference type="GO" id="GO:0016020">
    <property type="term" value="C:membrane"/>
    <property type="evidence" value="ECO:0007669"/>
    <property type="project" value="UniProtKB-SubCell"/>
</dbReference>
<organism evidence="8 9">
    <name type="scientific">Paraclostridium benzoelyticum</name>
    <dbReference type="NCBI Taxonomy" id="1629550"/>
    <lineage>
        <taxon>Bacteria</taxon>
        <taxon>Bacillati</taxon>
        <taxon>Bacillota</taxon>
        <taxon>Clostridia</taxon>
        <taxon>Peptostreptococcales</taxon>
        <taxon>Peptostreptococcaceae</taxon>
        <taxon>Paraclostridium</taxon>
    </lineage>
</organism>
<dbReference type="InterPro" id="IPR004872">
    <property type="entry name" value="Lipoprotein_NlpA"/>
</dbReference>
<gene>
    <name evidence="8" type="ORF">VN21_10600</name>
</gene>
<keyword evidence="5" id="KW-0564">Palmitate</keyword>